<keyword evidence="1" id="KW-0521">NADP</keyword>
<dbReference type="NCBIfam" id="NF005559">
    <property type="entry name" value="PRK07231.1"/>
    <property type="match status" value="1"/>
</dbReference>
<dbReference type="InterPro" id="IPR036291">
    <property type="entry name" value="NAD(P)-bd_dom_sf"/>
</dbReference>
<accession>A0AAD6E483</accession>
<dbReference type="AlphaFoldDB" id="A0AAD6E483"/>
<comment type="caution">
    <text evidence="3">The sequence shown here is derived from an EMBL/GenBank/DDBJ whole genome shotgun (WGS) entry which is preliminary data.</text>
</comment>
<proteinExistence type="predicted"/>
<keyword evidence="4" id="KW-1185">Reference proteome</keyword>
<dbReference type="PANTHER" id="PTHR43639:SF5">
    <property type="entry name" value="OXIDOREDUCTASE, SHORT-CHAIN DEHYDROGENASE_REDUCTASE FAMILY (AFU_ORTHOLOGUE AFUA_6G09140)"/>
    <property type="match status" value="1"/>
</dbReference>
<dbReference type="InterPro" id="IPR002347">
    <property type="entry name" value="SDR_fam"/>
</dbReference>
<dbReference type="PRINTS" id="PR00081">
    <property type="entry name" value="GDHRDH"/>
</dbReference>
<evidence type="ECO:0000256" key="1">
    <source>
        <dbReference type="ARBA" id="ARBA00022857"/>
    </source>
</evidence>
<evidence type="ECO:0000313" key="4">
    <source>
        <dbReference type="Proteomes" id="UP001216150"/>
    </source>
</evidence>
<dbReference type="GO" id="GO:0016491">
    <property type="term" value="F:oxidoreductase activity"/>
    <property type="evidence" value="ECO:0007669"/>
    <property type="project" value="UniProtKB-KW"/>
</dbReference>
<dbReference type="PRINTS" id="PR00080">
    <property type="entry name" value="SDRFAMILY"/>
</dbReference>
<gene>
    <name evidence="3" type="ORF">N7450_001228</name>
</gene>
<organism evidence="3 4">
    <name type="scientific">Penicillium hetheringtonii</name>
    <dbReference type="NCBI Taxonomy" id="911720"/>
    <lineage>
        <taxon>Eukaryota</taxon>
        <taxon>Fungi</taxon>
        <taxon>Dikarya</taxon>
        <taxon>Ascomycota</taxon>
        <taxon>Pezizomycotina</taxon>
        <taxon>Eurotiomycetes</taxon>
        <taxon>Eurotiomycetidae</taxon>
        <taxon>Eurotiales</taxon>
        <taxon>Aspergillaceae</taxon>
        <taxon>Penicillium</taxon>
    </lineage>
</organism>
<dbReference type="Gene3D" id="3.40.50.720">
    <property type="entry name" value="NAD(P)-binding Rossmann-like Domain"/>
    <property type="match status" value="1"/>
</dbReference>
<protein>
    <submittedName>
        <fullName evidence="3">Alcohol dehydrogenase</fullName>
    </submittedName>
</protein>
<dbReference type="Pfam" id="PF13561">
    <property type="entry name" value="adh_short_C2"/>
    <property type="match status" value="1"/>
</dbReference>
<dbReference type="FunFam" id="3.40.50.720:FF:000084">
    <property type="entry name" value="Short-chain dehydrogenase reductase"/>
    <property type="match status" value="1"/>
</dbReference>
<dbReference type="PANTHER" id="PTHR43639">
    <property type="entry name" value="OXIDOREDUCTASE, SHORT-CHAIN DEHYDROGENASE/REDUCTASE FAMILY (AFU_ORTHOLOGUE AFUA_5G02870)"/>
    <property type="match status" value="1"/>
</dbReference>
<dbReference type="SUPFAM" id="SSF51735">
    <property type="entry name" value="NAD(P)-binding Rossmann-fold domains"/>
    <property type="match status" value="1"/>
</dbReference>
<dbReference type="Proteomes" id="UP001216150">
    <property type="component" value="Unassembled WGS sequence"/>
</dbReference>
<sequence length="270" mass="28949">MTNLVSTQVTSQRLRGKTALVTGGAMGFGKAIVTKFVAEGAQVLVLDIMDPSPAVAQDDSSKNITYLRGDVTSPSDWQEALSQALSVYGHLDIVVNNAGVLHKAQPSIELSDEDWERVFRVNVKQIHLSTKTIIPYFLKERKPGLFINTSSMSGTRPRPNLVWYGATKGAVNTNMANMVRSKATKGLAVEWAPHNIRVNAVCPSVGDTAMMSLFLGQDSSVEAHAKMLSSIPLGRVCKPADVANSIAFLASDEASYLTGVCLEVDGGRGI</sequence>
<reference evidence="3 4" key="1">
    <citation type="journal article" date="2023" name="IMA Fungus">
        <title>Comparative genomic study of the Penicillium genus elucidates a diverse pangenome and 15 lateral gene transfer events.</title>
        <authorList>
            <person name="Petersen C."/>
            <person name="Sorensen T."/>
            <person name="Nielsen M.R."/>
            <person name="Sondergaard T.E."/>
            <person name="Sorensen J.L."/>
            <person name="Fitzpatrick D.A."/>
            <person name="Frisvad J.C."/>
            <person name="Nielsen K.L."/>
        </authorList>
    </citation>
    <scope>NUCLEOTIDE SEQUENCE [LARGE SCALE GENOMIC DNA]</scope>
    <source>
        <strain evidence="3 4">IBT 29057</strain>
    </source>
</reference>
<evidence type="ECO:0000313" key="3">
    <source>
        <dbReference type="EMBL" id="KAJ5600161.1"/>
    </source>
</evidence>
<keyword evidence="2" id="KW-0560">Oxidoreductase</keyword>
<dbReference type="EMBL" id="JAQJAC010000001">
    <property type="protein sequence ID" value="KAJ5600161.1"/>
    <property type="molecule type" value="Genomic_DNA"/>
</dbReference>
<name>A0AAD6E483_9EURO</name>
<evidence type="ECO:0000256" key="2">
    <source>
        <dbReference type="ARBA" id="ARBA00023002"/>
    </source>
</evidence>